<evidence type="ECO:0000313" key="2">
    <source>
        <dbReference type="EMBL" id="QDR72160.1"/>
    </source>
</evidence>
<evidence type="ECO:0000313" key="3">
    <source>
        <dbReference type="Proteomes" id="UP000316394"/>
    </source>
</evidence>
<dbReference type="EMBL" id="CP041676">
    <property type="protein sequence ID" value="QDR72160.1"/>
    <property type="molecule type" value="Genomic_DNA"/>
</dbReference>
<dbReference type="Proteomes" id="UP000316394">
    <property type="component" value="Chromosome"/>
</dbReference>
<name>A0A517D485_LIMRT</name>
<proteinExistence type="predicted"/>
<sequence length="129" mass="14855">MEIKCGNQKLEAYPIESFVYEVVANGKKEFYQSAWDAFRSELHMKNVGAKIIKIPVMPMSDYEIKAEQLYFELGDQRDYPDVEEFKNDKPKITKSKPKITFSKIMDILAIVAWVICIATVLITLISNGR</sequence>
<organism evidence="2 3">
    <name type="scientific">Limosilactobacillus reuteri</name>
    <name type="common">Lactobacillus reuteri</name>
    <dbReference type="NCBI Taxonomy" id="1598"/>
    <lineage>
        <taxon>Bacteria</taxon>
        <taxon>Bacillati</taxon>
        <taxon>Bacillota</taxon>
        <taxon>Bacilli</taxon>
        <taxon>Lactobacillales</taxon>
        <taxon>Lactobacillaceae</taxon>
        <taxon>Limosilactobacillus</taxon>
    </lineage>
</organism>
<accession>A0A517D485</accession>
<keyword evidence="1" id="KW-1133">Transmembrane helix</keyword>
<protein>
    <submittedName>
        <fullName evidence="2">Uncharacterized protein</fullName>
    </submittedName>
</protein>
<reference evidence="2 3" key="1">
    <citation type="submission" date="2019-07" db="EMBL/GenBank/DDBJ databases">
        <title>Gastrointestinal microbiota of Peromyscus leucopus, the white-footed mouse.</title>
        <authorList>
            <person name="Milovic A."/>
            <person name="Bassam K."/>
            <person name="Barbour A.G."/>
        </authorList>
    </citation>
    <scope>NUCLEOTIDE SEQUENCE [LARGE SCALE GENOMIC DNA]</scope>
    <source>
        <strain evidence="2 3">LL7</strain>
    </source>
</reference>
<keyword evidence="1" id="KW-0812">Transmembrane</keyword>
<dbReference type="AlphaFoldDB" id="A0A517D485"/>
<feature type="transmembrane region" description="Helical" evidence="1">
    <location>
        <begin position="104"/>
        <end position="125"/>
    </location>
</feature>
<gene>
    <name evidence="2" type="ORF">FOD75_03170</name>
</gene>
<keyword evidence="1" id="KW-0472">Membrane</keyword>
<dbReference type="RefSeq" id="WP_144226709.1">
    <property type="nucleotide sequence ID" value="NZ_CP041676.1"/>
</dbReference>
<evidence type="ECO:0000256" key="1">
    <source>
        <dbReference type="SAM" id="Phobius"/>
    </source>
</evidence>